<evidence type="ECO:0000256" key="1">
    <source>
        <dbReference type="ARBA" id="ARBA00022723"/>
    </source>
</evidence>
<dbReference type="InterPro" id="IPR013087">
    <property type="entry name" value="Znf_C2H2_type"/>
</dbReference>
<dbReference type="GO" id="GO:0006355">
    <property type="term" value="P:regulation of DNA-templated transcription"/>
    <property type="evidence" value="ECO:0007669"/>
    <property type="project" value="InterPro"/>
</dbReference>
<evidence type="ECO:0000256" key="6">
    <source>
        <dbReference type="PROSITE-ProRule" id="PRU00070"/>
    </source>
</evidence>
<evidence type="ECO:0000259" key="9">
    <source>
        <dbReference type="PROSITE" id="PS50809"/>
    </source>
</evidence>
<feature type="DNA-binding region" description="DM" evidence="6">
    <location>
        <begin position="248"/>
        <end position="291"/>
    </location>
</feature>
<feature type="domain" description="C2H2-type" evidence="8">
    <location>
        <begin position="730"/>
        <end position="758"/>
    </location>
</feature>
<organism evidence="10 11">
    <name type="scientific">Megalurothrips usitatus</name>
    <name type="common">bean blossom thrips</name>
    <dbReference type="NCBI Taxonomy" id="439358"/>
    <lineage>
        <taxon>Eukaryota</taxon>
        <taxon>Metazoa</taxon>
        <taxon>Ecdysozoa</taxon>
        <taxon>Arthropoda</taxon>
        <taxon>Hexapoda</taxon>
        <taxon>Insecta</taxon>
        <taxon>Pterygota</taxon>
        <taxon>Neoptera</taxon>
        <taxon>Paraneoptera</taxon>
        <taxon>Thysanoptera</taxon>
        <taxon>Terebrantia</taxon>
        <taxon>Thripoidea</taxon>
        <taxon>Thripidae</taxon>
        <taxon>Megalurothrips</taxon>
    </lineage>
</organism>
<keyword evidence="3 6" id="KW-0238">DNA-binding</keyword>
<evidence type="ECO:0000256" key="4">
    <source>
        <dbReference type="ARBA" id="ARBA00023242"/>
    </source>
</evidence>
<dbReference type="Proteomes" id="UP001075354">
    <property type="component" value="Chromosome 1"/>
</dbReference>
<dbReference type="PROSITE" id="PS00028">
    <property type="entry name" value="ZINC_FINGER_C2H2_1"/>
    <property type="match status" value="1"/>
</dbReference>
<feature type="compositionally biased region" description="Basic and acidic residues" evidence="7">
    <location>
        <begin position="1"/>
        <end position="15"/>
    </location>
</feature>
<keyword evidence="1 6" id="KW-0479">Metal-binding</keyword>
<keyword evidence="2 6" id="KW-0862">Zinc</keyword>
<proteinExistence type="predicted"/>
<feature type="region of interest" description="Disordered" evidence="7">
    <location>
        <begin position="1"/>
        <end position="55"/>
    </location>
</feature>
<evidence type="ECO:0000259" key="8">
    <source>
        <dbReference type="PROSITE" id="PS50157"/>
    </source>
</evidence>
<dbReference type="Pfam" id="PF00751">
    <property type="entry name" value="DM"/>
    <property type="match status" value="1"/>
</dbReference>
<evidence type="ECO:0000256" key="5">
    <source>
        <dbReference type="PROSITE-ProRule" id="PRU00042"/>
    </source>
</evidence>
<keyword evidence="11" id="KW-1185">Reference proteome</keyword>
<feature type="domain" description="DM" evidence="9">
    <location>
        <begin position="248"/>
        <end position="291"/>
    </location>
</feature>
<dbReference type="GO" id="GO:0008270">
    <property type="term" value="F:zinc ion binding"/>
    <property type="evidence" value="ECO:0007669"/>
    <property type="project" value="UniProtKB-KW"/>
</dbReference>
<evidence type="ECO:0000256" key="2">
    <source>
        <dbReference type="ARBA" id="ARBA00022833"/>
    </source>
</evidence>
<dbReference type="PROSITE" id="PS50809">
    <property type="entry name" value="DM_2"/>
    <property type="match status" value="1"/>
</dbReference>
<dbReference type="InterPro" id="IPR001275">
    <property type="entry name" value="DM_DNA-bd"/>
</dbReference>
<gene>
    <name evidence="10" type="ORF">ONE63_000438</name>
</gene>
<comment type="caution">
    <text evidence="10">The sequence shown here is derived from an EMBL/GenBank/DDBJ whole genome shotgun (WGS) entry which is preliminary data.</text>
</comment>
<evidence type="ECO:0000313" key="11">
    <source>
        <dbReference type="Proteomes" id="UP001075354"/>
    </source>
</evidence>
<dbReference type="GO" id="GO:0005634">
    <property type="term" value="C:nucleus"/>
    <property type="evidence" value="ECO:0007669"/>
    <property type="project" value="UniProtKB-SubCell"/>
</dbReference>
<dbReference type="AlphaFoldDB" id="A0AAV7Y5J9"/>
<feature type="compositionally biased region" description="Pro residues" evidence="7">
    <location>
        <begin position="496"/>
        <end position="513"/>
    </location>
</feature>
<dbReference type="SMART" id="SM00301">
    <property type="entry name" value="DM"/>
    <property type="match status" value="1"/>
</dbReference>
<dbReference type="EMBL" id="JAPTSV010000001">
    <property type="protein sequence ID" value="KAJ1531781.1"/>
    <property type="molecule type" value="Genomic_DNA"/>
</dbReference>
<protein>
    <recommendedName>
        <fullName evidence="12">C2H2-type domain-containing protein</fullName>
    </recommendedName>
</protein>
<evidence type="ECO:0000256" key="7">
    <source>
        <dbReference type="SAM" id="MobiDB-lite"/>
    </source>
</evidence>
<dbReference type="GO" id="GO:0043565">
    <property type="term" value="F:sequence-specific DNA binding"/>
    <property type="evidence" value="ECO:0007669"/>
    <property type="project" value="InterPro"/>
</dbReference>
<accession>A0AAV7Y5J9</accession>
<keyword evidence="4 6" id="KW-0539">Nucleus</keyword>
<evidence type="ECO:0000313" key="10">
    <source>
        <dbReference type="EMBL" id="KAJ1531781.1"/>
    </source>
</evidence>
<sequence>MSEEKAGRPGAEDPKGSPTDATTVVAVGYPRPEPHPPAPPQIRWFRWRTSGPKPEDLRLSMVAKPVLVGVVKSVATLSLQASAPQTYRPPAGPPEHGAPAAPPSPPTKSTPTLSPTAKAEKPASPMKSSKDAGSPAVPVKQTDAVSPEAQMKSSTGTGSSAASVKSSTDEGSPAALAKSSTDAGSPTASVKSPADAGSPAGQSDALTESGAGFTVLDLSTAVPRWAAAKTPWWRAASQHGQRRRRPRCQRCRAHGTGAPVHWRTCPFRLCSCDHCSVISRRLRRRELQRKKCAARATVESEVGCLSDRQHPSGPPAAMSLVASPACPTAAQPSTCPTAAPSSVCPSPVPPPAPLACPSPVPPPAPLACPSPVPPPAPLACPSPVPPPAPLACPSPVPPPAPLACPSPVPPPAPLACPSPVPPPAPLACPSRCHPRACPSPVPPPAPLACPSPVPPPPPLACPSPVPPPAPLACPSPAPPPAPPACPSPVPPPAFPSPAAPPPACPSPVPPPTCPRTSWPPEIAGVGPAAEQRPAPAGHAVKEDADALVIVPVLTLDDGSEIEIEEHILVPRVPRVPMPPRGWSARHGRRRGDCRRCHWHLGHLGRLPTPRHADGRARGTARCCGGPRCPYYECRCSAQCVGRLASRLAKARWMLATGSRLDENGNRGGLKGGQPEVPAAAVWDVVAASVTSASRASSPGPAGDGGGAAEDEAEVPDAVPPARIATGDVLLGCPACASCFDSDARLQDHVDVVHMKLVPIDRLAELAQMMQDAVRCAATADEKVDVLVEAPPAGLRLGR</sequence>
<feature type="region of interest" description="Disordered" evidence="7">
    <location>
        <begin position="496"/>
        <end position="539"/>
    </location>
</feature>
<evidence type="ECO:0008006" key="12">
    <source>
        <dbReference type="Google" id="ProtNLM"/>
    </source>
</evidence>
<comment type="subcellular location">
    <subcellularLocation>
        <location evidence="6">Nucleus</location>
    </subcellularLocation>
</comment>
<feature type="region of interest" description="Disordered" evidence="7">
    <location>
        <begin position="83"/>
        <end position="205"/>
    </location>
</feature>
<dbReference type="InterPro" id="IPR036407">
    <property type="entry name" value="DM_DNA-bd_sf"/>
</dbReference>
<evidence type="ECO:0000256" key="3">
    <source>
        <dbReference type="ARBA" id="ARBA00023125"/>
    </source>
</evidence>
<dbReference type="PROSITE" id="PS50157">
    <property type="entry name" value="ZINC_FINGER_C2H2_2"/>
    <property type="match status" value="1"/>
</dbReference>
<feature type="region of interest" description="Disordered" evidence="7">
    <location>
        <begin position="692"/>
        <end position="714"/>
    </location>
</feature>
<dbReference type="SUPFAM" id="SSF82927">
    <property type="entry name" value="Cysteine-rich DNA binding domain, (DM domain)"/>
    <property type="match status" value="1"/>
</dbReference>
<reference evidence="10" key="1">
    <citation type="submission" date="2022-12" db="EMBL/GenBank/DDBJ databases">
        <title>Chromosome-level genome assembly of the bean flower thrips Megalurothrips usitatus.</title>
        <authorList>
            <person name="Ma L."/>
            <person name="Liu Q."/>
            <person name="Li H."/>
            <person name="Cai W."/>
        </authorList>
    </citation>
    <scope>NUCLEOTIDE SEQUENCE</scope>
    <source>
        <strain evidence="10">Cailab_2022a</strain>
    </source>
</reference>
<dbReference type="Gene3D" id="4.10.1040.10">
    <property type="entry name" value="DM DNA-binding domain"/>
    <property type="match status" value="1"/>
</dbReference>
<feature type="compositionally biased region" description="Polar residues" evidence="7">
    <location>
        <begin position="178"/>
        <end position="190"/>
    </location>
</feature>
<keyword evidence="5" id="KW-0863">Zinc-finger</keyword>
<feature type="compositionally biased region" description="Low complexity" evidence="7">
    <location>
        <begin position="152"/>
        <end position="166"/>
    </location>
</feature>
<name>A0AAV7Y5J9_9NEOP</name>